<sequence>ESVERILRRRKDGTFLGQALSAHASRFGAAQVNTKLAAPLVGRQRATKLKGKNVDKTASARRDSPTNVASTATDERRPNPKLAAGMKLPPNLSERFPVKKLSGVILEDIDEFYADKLTCVVIARDKTIFRFSATKALMLLSPFNPIRRCAIKILTHPAFSMLVLLAIICNCVFMAMNSSSETVEYTFTAIYTTEAIIKAISRGLILSNFTYLRDAWNWLDFIVIGLAYIMFFSQALGNLSALRSLRVLRALKTVTTVPGLKTIVGALMEAVKRLRDVGILTIFVLSIFALVGLQVYKGTLLQKCVVKFNLTEYLDMEQLTNYTELSSTEQKILEQKLRRLHGNNYSNWYRNPTVRVCSLSDQVGQQCPEGYECFRTNEANPDFGYTNFDNFGWSMLCAFRLMTQDYWESLYQLVIRTNGKPHVFYFAFVIMLGSFFLMNVILAIVAMAYDEVRRQDKLDEEEEAARKQDEENQEQEFNKDGPFSESYYSDEMSCLSLRDIYKVAGISLDRFKQSAEELSMQSDKIEGGHGHTCQQDSETREQIVDMQEVILLKTLVNESSETAKNQDSIDIEGKRKEKKTEYFKRRFLDKCCDSWDCCDGWKVFEKYVAFIILDPFTELYITLCILVNTGFMALDMPTNSKKFSEFLSNANLFFTATFAVEAICKLIAMKPRVYFKDGWNIFDFCIVVLSLAELPLQNIQGLSILRAFRLLRVFKLAKSWQTMNLLFAIIARTMGALGNLVFVLGIIIFIFAVVGMQLFGENYSTYKNTTLYPHYKGDYPRWNFKDFTHSFMIVFRVLCGEWIDSMWNCMNVNGFICMPFFLLTNILASLVVLSLFLALLLSSFGAESLQRREVEEEVNKLQGLLIESRDSLCSQELNDEDLFESDSQDVDEPDAENADKRGPRISPDGRFALKRHGAFLMENVSIAASNMVFKDINELHANRDACGEAHNKIYPTCQFSLALEDQFPPAFEEPEINEVDIVYWDAPEDCFPKKLTKHCPNVMRLFDTTRFGKAWWIFRCQVYKIVEHKYFEMFIILMIALSSITLTVEDVNLHKKPKLKLVLEHMDKCFTVIFTLEMVLKWVAFGLKKYFKDAWCWLDFIIVNVALCSLVLIFLGGASGQSMGAFKAMRTLRALRPLRAVSRWEGMKVVVNALIQAIPSIFNVLLVCLVFWLIFSIMGVQLFGGQFYKCVDNETQERLLPEIVPNQSVCEEMARKFGNVSWQNSRINFDNVLNGYLALFQIATYKGWLGIIADAVDITGVGIQPQRDASTTMYLFFVLFIIFGSFFTLKLFIGVIIDNFNMQKKRAGGSMEIFLTEDQKKYYKAMKKMSSSAPQKPVPKPKLRISQFFFKITSNQKFDVVIMIFIMLNTIVMCIEHHDQSEAFNFAVEQINRVFIVIFTFECVMKLMAQRWYYFKFPWNVFDFVIVVLSILTWAVEDIIQLLRIPPTIIRVVRVFRVGRVLRLVKSARGIRTLLFSLFVSLPALFNIGLLLVMIMFIYSIVGISFFSHVRHSSGIDEMFNFETFPSGMVVLFQLSTSAGWDSILDGLINEKPPHCDPDKKPHSDCGSFALAVLFLVSYLVISFLVIINMYIAVILENFSQATEDVQQGLTQEDFDLFYEKWESYDPKAKGFIPVSRVYEFLDELEPPLQLPMPNRIKLATLNVPICKGETIFCVDLLDALTRNFLGTAADEEQLAPLKPKAGGKIKEERIVISNTLERQKQRHAARIIMNCLRARVEKRKALQVSAVQE</sequence>
<dbReference type="Pfam" id="PF16905">
    <property type="entry name" value="GPHH"/>
    <property type="match status" value="1"/>
</dbReference>
<feature type="transmembrane region" description="Helical" evidence="16">
    <location>
        <begin position="650"/>
        <end position="669"/>
    </location>
</feature>
<evidence type="ECO:0000256" key="10">
    <source>
        <dbReference type="ARBA" id="ARBA00023065"/>
    </source>
</evidence>
<evidence type="ECO:0000256" key="2">
    <source>
        <dbReference type="ARBA" id="ARBA00022448"/>
    </source>
</evidence>
<dbReference type="Gene3D" id="1.20.120.350">
    <property type="entry name" value="Voltage-gated potassium channels. Chain C"/>
    <property type="match status" value="4"/>
</dbReference>
<feature type="transmembrane region" description="Helical" evidence="16">
    <location>
        <begin position="153"/>
        <end position="176"/>
    </location>
</feature>
<dbReference type="GO" id="GO:0001518">
    <property type="term" value="C:voltage-gated sodium channel complex"/>
    <property type="evidence" value="ECO:0007669"/>
    <property type="project" value="UniProtKB-UniRule"/>
</dbReference>
<evidence type="ECO:0000259" key="19">
    <source>
        <dbReference type="Pfam" id="PF16905"/>
    </source>
</evidence>
<keyword evidence="2 16" id="KW-0813">Transport</keyword>
<evidence type="ECO:0000256" key="16">
    <source>
        <dbReference type="RuleBase" id="RU361132"/>
    </source>
</evidence>
<accession>A0A1I8JLI5</accession>
<dbReference type="Proteomes" id="UP000095280">
    <property type="component" value="Unplaced"/>
</dbReference>
<evidence type="ECO:0000313" key="20">
    <source>
        <dbReference type="Proteomes" id="UP000095280"/>
    </source>
</evidence>
<dbReference type="GO" id="GO:0022843">
    <property type="term" value="F:voltage-gated monoatomic cation channel activity"/>
    <property type="evidence" value="ECO:0007669"/>
    <property type="project" value="UniProtKB-ARBA"/>
</dbReference>
<dbReference type="InterPro" id="IPR043203">
    <property type="entry name" value="VGCC_Ca_Na"/>
</dbReference>
<evidence type="ECO:0000313" key="21">
    <source>
        <dbReference type="WBParaSite" id="maker-uti_cns_0048795-snap-gene-0.3-mRNA-1"/>
    </source>
</evidence>
<feature type="region of interest" description="Disordered" evidence="17">
    <location>
        <begin position="50"/>
        <end position="83"/>
    </location>
</feature>
<keyword evidence="12" id="KW-1015">Disulfide bond</keyword>
<keyword evidence="9 16" id="KW-0915">Sodium</keyword>
<evidence type="ECO:0000256" key="3">
    <source>
        <dbReference type="ARBA" id="ARBA00022461"/>
    </source>
</evidence>
<keyword evidence="3 16" id="KW-0894">Sodium channel</keyword>
<keyword evidence="10 16" id="KW-0406">Ion transport</keyword>
<dbReference type="GO" id="GO:0005248">
    <property type="term" value="F:voltage-gated sodium channel activity"/>
    <property type="evidence" value="ECO:0007669"/>
    <property type="project" value="InterPro"/>
</dbReference>
<evidence type="ECO:0000256" key="15">
    <source>
        <dbReference type="ARBA" id="ARBA00023303"/>
    </source>
</evidence>
<feature type="transmembrane region" description="Helical" evidence="16">
    <location>
        <begin position="1030"/>
        <end position="1048"/>
    </location>
</feature>
<dbReference type="Pfam" id="PF00520">
    <property type="entry name" value="Ion_trans"/>
    <property type="match status" value="4"/>
</dbReference>
<feature type="transmembrane region" description="Helical" evidence="16">
    <location>
        <begin position="1069"/>
        <end position="1088"/>
    </location>
</feature>
<dbReference type="InterPro" id="IPR044564">
    <property type="entry name" value="Na_chnl_inactivation_gate"/>
</dbReference>
<reference evidence="21" key="1">
    <citation type="submission" date="2016-11" db="UniProtKB">
        <authorList>
            <consortium name="WormBaseParasite"/>
        </authorList>
    </citation>
    <scope>IDENTIFICATION</scope>
</reference>
<feature type="transmembrane region" description="Helical" evidence="16">
    <location>
        <begin position="815"/>
        <end position="841"/>
    </location>
</feature>
<evidence type="ECO:0000256" key="9">
    <source>
        <dbReference type="ARBA" id="ARBA00023053"/>
    </source>
</evidence>
<dbReference type="FunFam" id="1.20.120.350:FF:000003">
    <property type="entry name" value="Voltage-dependent sodium channel"/>
    <property type="match status" value="1"/>
</dbReference>
<feature type="domain" description="Ion transport" evidence="18">
    <location>
        <begin position="1028"/>
        <end position="1307"/>
    </location>
</feature>
<feature type="compositionally biased region" description="Basic and acidic residues" evidence="17">
    <location>
        <begin position="52"/>
        <end position="64"/>
    </location>
</feature>
<keyword evidence="4" id="KW-1003">Cell membrane</keyword>
<dbReference type="InterPro" id="IPR001696">
    <property type="entry name" value="Na_channel_asu"/>
</dbReference>
<evidence type="ECO:0000256" key="13">
    <source>
        <dbReference type="ARBA" id="ARBA00023180"/>
    </source>
</evidence>
<feature type="compositionally biased region" description="Acidic residues" evidence="17">
    <location>
        <begin position="882"/>
        <end position="896"/>
    </location>
</feature>
<evidence type="ECO:0000256" key="4">
    <source>
        <dbReference type="ARBA" id="ARBA00022475"/>
    </source>
</evidence>
<evidence type="ECO:0000256" key="7">
    <source>
        <dbReference type="ARBA" id="ARBA00022882"/>
    </source>
</evidence>
<feature type="domain" description="Ion transport" evidence="18">
    <location>
        <begin position="156"/>
        <end position="455"/>
    </location>
</feature>
<feature type="transmembrane region" description="Helical" evidence="16">
    <location>
        <begin position="1149"/>
        <end position="1175"/>
    </location>
</feature>
<dbReference type="PRINTS" id="PR00170">
    <property type="entry name" value="NACHANNEL"/>
</dbReference>
<dbReference type="FunFam" id="1.20.120.350:FF:000019">
    <property type="entry name" value="Sodium channel protein"/>
    <property type="match status" value="1"/>
</dbReference>
<feature type="transmembrane region" description="Helical" evidence="16">
    <location>
        <begin position="1484"/>
        <end position="1507"/>
    </location>
</feature>
<comment type="function">
    <text evidence="16">Mediates the voltage-dependent sodium ion permeability of excitable membranes. Assuming opened or closed conformations in response to the voltage difference across the membrane, the protein forms a sodium-selective channel through which Na(+) ions may pass in accordance with their electrochemical gradient.</text>
</comment>
<name>A0A1I8JLI5_9PLAT</name>
<dbReference type="FunFam" id="1.20.120.350:FF:000075">
    <property type="entry name" value="Sodium channel protein"/>
    <property type="match status" value="1"/>
</dbReference>
<evidence type="ECO:0000256" key="1">
    <source>
        <dbReference type="ARBA" id="ARBA00004651"/>
    </source>
</evidence>
<dbReference type="InterPro" id="IPR005821">
    <property type="entry name" value="Ion_trans_dom"/>
</dbReference>
<feature type="domain" description="Voltage-dependent L-type calcium channel IQ-associated" evidence="19">
    <location>
        <begin position="1618"/>
        <end position="1651"/>
    </location>
</feature>
<evidence type="ECO:0000256" key="5">
    <source>
        <dbReference type="ARBA" id="ARBA00022692"/>
    </source>
</evidence>
<feature type="region of interest" description="Disordered" evidence="17">
    <location>
        <begin position="460"/>
        <end position="484"/>
    </location>
</feature>
<keyword evidence="8 16" id="KW-1133">Transmembrane helix</keyword>
<evidence type="ECO:0000256" key="6">
    <source>
        <dbReference type="ARBA" id="ARBA00022737"/>
    </source>
</evidence>
<evidence type="ECO:0000259" key="18">
    <source>
        <dbReference type="Pfam" id="PF00520"/>
    </source>
</evidence>
<evidence type="ECO:0000256" key="8">
    <source>
        <dbReference type="ARBA" id="ARBA00022989"/>
    </source>
</evidence>
<protein>
    <recommendedName>
        <fullName evidence="16">Sodium channel protein</fullName>
    </recommendedName>
</protein>
<comment type="caution">
    <text evidence="16">Lacks conserved residue(s) required for the propagation of feature annotation.</text>
</comment>
<dbReference type="SUPFAM" id="SSF81324">
    <property type="entry name" value="Voltage-gated potassium channels"/>
    <property type="match status" value="4"/>
</dbReference>
<dbReference type="PANTHER" id="PTHR10037:SF288">
    <property type="entry name" value="SODIUM CHANNEL PROTEIN PARA"/>
    <property type="match status" value="1"/>
</dbReference>
<keyword evidence="15 16" id="KW-0407">Ion channel</keyword>
<dbReference type="InterPro" id="IPR031649">
    <property type="entry name" value="GPHH_dom"/>
</dbReference>
<feature type="transmembrane region" description="Helical" evidence="16">
    <location>
        <begin position="221"/>
        <end position="242"/>
    </location>
</feature>
<keyword evidence="14 16" id="KW-0739">Sodium transport</keyword>
<feature type="domain" description="Ion transport" evidence="18">
    <location>
        <begin position="1357"/>
        <end position="1605"/>
    </location>
</feature>
<keyword evidence="7 16" id="KW-0851">Voltage-gated channel</keyword>
<dbReference type="FunFam" id="1.20.120.350:FF:000059">
    <property type="entry name" value="Sodium channel protein"/>
    <property type="match status" value="1"/>
</dbReference>
<dbReference type="Gene3D" id="1.10.238.10">
    <property type="entry name" value="EF-hand"/>
    <property type="match status" value="1"/>
</dbReference>
<evidence type="ECO:0000256" key="17">
    <source>
        <dbReference type="SAM" id="MobiDB-lite"/>
    </source>
</evidence>
<keyword evidence="5 16" id="KW-0812">Transmembrane</keyword>
<feature type="transmembrane region" description="Helical" evidence="16">
    <location>
        <begin position="277"/>
        <end position="296"/>
    </location>
</feature>
<feature type="transmembrane region" description="Helical" evidence="16">
    <location>
        <begin position="1417"/>
        <end position="1436"/>
    </location>
</feature>
<keyword evidence="13" id="KW-0325">Glycoprotein</keyword>
<dbReference type="CDD" id="cd13433">
    <property type="entry name" value="Na_channel_gate"/>
    <property type="match status" value="1"/>
</dbReference>
<feature type="transmembrane region" description="Helical" evidence="16">
    <location>
        <begin position="423"/>
        <end position="449"/>
    </location>
</feature>
<keyword evidence="6" id="KW-0677">Repeat</keyword>
<proteinExistence type="inferred from homology"/>
<evidence type="ECO:0000256" key="11">
    <source>
        <dbReference type="ARBA" id="ARBA00023136"/>
    </source>
</evidence>
<dbReference type="Gene3D" id="1.10.287.70">
    <property type="match status" value="4"/>
</dbReference>
<dbReference type="InterPro" id="IPR027359">
    <property type="entry name" value="Volt_channel_dom_sf"/>
</dbReference>
<comment type="subcellular location">
    <subcellularLocation>
        <location evidence="1 16">Cell membrane</location>
        <topology evidence="1 16">Multi-pass membrane protein</topology>
    </subcellularLocation>
</comment>
<dbReference type="PANTHER" id="PTHR10037">
    <property type="entry name" value="VOLTAGE-GATED CATION CHANNEL CALCIUM AND SODIUM"/>
    <property type="match status" value="1"/>
</dbReference>
<feature type="transmembrane region" description="Helical" evidence="16">
    <location>
        <begin position="1100"/>
        <end position="1128"/>
    </location>
</feature>
<feature type="transmembrane region" description="Helical" evidence="16">
    <location>
        <begin position="1569"/>
        <end position="1592"/>
    </location>
</feature>
<dbReference type="GO" id="GO:0019228">
    <property type="term" value="P:neuronal action potential"/>
    <property type="evidence" value="ECO:0007669"/>
    <property type="project" value="TreeGrafter"/>
</dbReference>
<feature type="domain" description="Ion transport" evidence="18">
    <location>
        <begin position="615"/>
        <end position="848"/>
    </location>
</feature>
<feature type="transmembrane region" description="Helical" evidence="16">
    <location>
        <begin position="1274"/>
        <end position="1297"/>
    </location>
</feature>
<keyword evidence="20" id="KW-1185">Reference proteome</keyword>
<comment type="similarity">
    <text evidence="16">Belongs to the sodium channel (TC 1.A.1.10) family.</text>
</comment>
<keyword evidence="11 16" id="KW-0472">Membrane</keyword>
<feature type="region of interest" description="Disordered" evidence="17">
    <location>
        <begin position="882"/>
        <end position="908"/>
    </location>
</feature>
<dbReference type="FunFam" id="1.10.287.70:FF:000047">
    <property type="entry name" value="Sodium channel protein"/>
    <property type="match status" value="1"/>
</dbReference>
<dbReference type="GO" id="GO:0086010">
    <property type="term" value="P:membrane depolarization during action potential"/>
    <property type="evidence" value="ECO:0007669"/>
    <property type="project" value="TreeGrafter"/>
</dbReference>
<evidence type="ECO:0000256" key="14">
    <source>
        <dbReference type="ARBA" id="ARBA00023201"/>
    </source>
</evidence>
<dbReference type="WBParaSite" id="maker-uti_cns_0048795-snap-gene-0.3-mRNA-1">
    <property type="protein sequence ID" value="maker-uti_cns_0048795-snap-gene-0.3-mRNA-1"/>
    <property type="gene ID" value="maker-uti_cns_0048795-snap-gene-0.3"/>
</dbReference>
<dbReference type="FunFam" id="1.10.287.70:FF:000046">
    <property type="entry name" value="Sodium channel protein"/>
    <property type="match status" value="1"/>
</dbReference>
<organism evidence="20 21">
    <name type="scientific">Macrostomum lignano</name>
    <dbReference type="NCBI Taxonomy" id="282301"/>
    <lineage>
        <taxon>Eukaryota</taxon>
        <taxon>Metazoa</taxon>
        <taxon>Spiralia</taxon>
        <taxon>Lophotrochozoa</taxon>
        <taxon>Platyhelminthes</taxon>
        <taxon>Rhabditophora</taxon>
        <taxon>Macrostomorpha</taxon>
        <taxon>Macrostomida</taxon>
        <taxon>Macrostomidae</taxon>
        <taxon>Macrostomum</taxon>
    </lineage>
</organism>
<feature type="transmembrane region" description="Helical" evidence="16">
    <location>
        <begin position="725"/>
        <end position="754"/>
    </location>
</feature>
<evidence type="ECO:0000256" key="12">
    <source>
        <dbReference type="ARBA" id="ARBA00023157"/>
    </source>
</evidence>